<accession>A0A068NVV2</accession>
<keyword evidence="5" id="KW-1185">Reference proteome</keyword>
<dbReference type="Proteomes" id="UP000027982">
    <property type="component" value="Chromosome"/>
</dbReference>
<dbReference type="AlphaFoldDB" id="A0A068NVV2"/>
<dbReference type="GO" id="GO:0005975">
    <property type="term" value="P:carbohydrate metabolic process"/>
    <property type="evidence" value="ECO:0007669"/>
    <property type="project" value="InterPro"/>
</dbReference>
<evidence type="ECO:0000256" key="2">
    <source>
        <dbReference type="ARBA" id="ARBA00022801"/>
    </source>
</evidence>
<dbReference type="PANTHER" id="PTHR10587">
    <property type="entry name" value="GLYCOSYL TRANSFERASE-RELATED"/>
    <property type="match status" value="1"/>
</dbReference>
<evidence type="ECO:0000256" key="1">
    <source>
        <dbReference type="ARBA" id="ARBA00022723"/>
    </source>
</evidence>
<dbReference type="GO" id="GO:0016810">
    <property type="term" value="F:hydrolase activity, acting on carbon-nitrogen (but not peptide) bonds"/>
    <property type="evidence" value="ECO:0007669"/>
    <property type="project" value="InterPro"/>
</dbReference>
<dbReference type="STRING" id="661478.OP10G_4275"/>
<dbReference type="SUPFAM" id="SSF88713">
    <property type="entry name" value="Glycoside hydrolase/deacetylase"/>
    <property type="match status" value="1"/>
</dbReference>
<evidence type="ECO:0000259" key="3">
    <source>
        <dbReference type="PROSITE" id="PS51677"/>
    </source>
</evidence>
<feature type="domain" description="NodB homology" evidence="3">
    <location>
        <begin position="12"/>
        <end position="189"/>
    </location>
</feature>
<dbReference type="HOGENOM" id="CLU_021264_0_0_0"/>
<dbReference type="RefSeq" id="WP_158409317.1">
    <property type="nucleotide sequence ID" value="NZ_CP007139.1"/>
</dbReference>
<dbReference type="InterPro" id="IPR050248">
    <property type="entry name" value="Polysacc_deacetylase_ArnD"/>
</dbReference>
<keyword evidence="1" id="KW-0479">Metal-binding</keyword>
<organism evidence="4 5">
    <name type="scientific">Fimbriimonas ginsengisoli Gsoil 348</name>
    <dbReference type="NCBI Taxonomy" id="661478"/>
    <lineage>
        <taxon>Bacteria</taxon>
        <taxon>Bacillati</taxon>
        <taxon>Armatimonadota</taxon>
        <taxon>Fimbriimonadia</taxon>
        <taxon>Fimbriimonadales</taxon>
        <taxon>Fimbriimonadaceae</taxon>
        <taxon>Fimbriimonas</taxon>
    </lineage>
</organism>
<dbReference type="PANTHER" id="PTHR10587:SF133">
    <property type="entry name" value="CHITIN DEACETYLASE 1-RELATED"/>
    <property type="match status" value="1"/>
</dbReference>
<keyword evidence="2" id="KW-0378">Hydrolase</keyword>
<dbReference type="eggNOG" id="COG0726">
    <property type="taxonomic scope" value="Bacteria"/>
</dbReference>
<reference evidence="4 5" key="1">
    <citation type="journal article" date="2014" name="PLoS ONE">
        <title>The first complete genome sequence of the class fimbriimonadia in the phylum armatimonadetes.</title>
        <authorList>
            <person name="Hu Z.Y."/>
            <person name="Wang Y.Z."/>
            <person name="Im W.T."/>
            <person name="Wang S.Y."/>
            <person name="Zhao G.P."/>
            <person name="Zheng H.J."/>
            <person name="Quan Z.X."/>
        </authorList>
    </citation>
    <scope>NUCLEOTIDE SEQUENCE [LARGE SCALE GENOMIC DNA]</scope>
    <source>
        <strain evidence="4">Gsoil 348</strain>
    </source>
</reference>
<dbReference type="InterPro" id="IPR002509">
    <property type="entry name" value="NODB_dom"/>
</dbReference>
<name>A0A068NVV2_FIMGI</name>
<dbReference type="Gene3D" id="3.20.20.370">
    <property type="entry name" value="Glycoside hydrolase/deacetylase"/>
    <property type="match status" value="1"/>
</dbReference>
<dbReference type="CDD" id="cd10917">
    <property type="entry name" value="CE4_NodB_like_6s_7s"/>
    <property type="match status" value="1"/>
</dbReference>
<dbReference type="OrthoDB" id="9812065at2"/>
<dbReference type="GO" id="GO:0046872">
    <property type="term" value="F:metal ion binding"/>
    <property type="evidence" value="ECO:0007669"/>
    <property type="project" value="UniProtKB-KW"/>
</dbReference>
<dbReference type="InterPro" id="IPR011330">
    <property type="entry name" value="Glyco_hydro/deAcase_b/a-brl"/>
</dbReference>
<dbReference type="EMBL" id="CP007139">
    <property type="protein sequence ID" value="AIE87643.1"/>
    <property type="molecule type" value="Genomic_DNA"/>
</dbReference>
<evidence type="ECO:0000313" key="4">
    <source>
        <dbReference type="EMBL" id="AIE87643.1"/>
    </source>
</evidence>
<evidence type="ECO:0000313" key="5">
    <source>
        <dbReference type="Proteomes" id="UP000027982"/>
    </source>
</evidence>
<dbReference type="PROSITE" id="PS51677">
    <property type="entry name" value="NODB"/>
    <property type="match status" value="1"/>
</dbReference>
<dbReference type="Pfam" id="PF01522">
    <property type="entry name" value="Polysacc_deac_1"/>
    <property type="match status" value="1"/>
</dbReference>
<dbReference type="KEGG" id="fgi:OP10G_4275"/>
<gene>
    <name evidence="4" type="ORF">OP10G_4275</name>
</gene>
<dbReference type="GO" id="GO:0016020">
    <property type="term" value="C:membrane"/>
    <property type="evidence" value="ECO:0007669"/>
    <property type="project" value="TreeGrafter"/>
</dbReference>
<protein>
    <submittedName>
        <fullName evidence="4">Polysaccharide deacetylase</fullName>
    </submittedName>
</protein>
<proteinExistence type="predicted"/>
<sequence length="201" mass="22170">MTELRRGDRNEKVVALTFDDGPHGPSTQHLLQILREENVKATFFLVGKMAQKYPHLVKLIAAEGHELGNHTFSHACLTKVTDEEAQADYEACSDVIQSLTGKRPKVCRPPGGDIDNAVINAGASLGMTTVLWTDDPGDYYERDEQVILDRTLAKANNGGIILLHDGIPQMLDVLPTIIQTLRARGFKIVTASELAELKQRK</sequence>